<protein>
    <recommendedName>
        <fullName evidence="1">Mutator-like transposase domain-containing protein</fullName>
    </recommendedName>
</protein>
<dbReference type="Proteomes" id="UP001164746">
    <property type="component" value="Chromosome 17"/>
</dbReference>
<dbReference type="Pfam" id="PF20700">
    <property type="entry name" value="Mutator"/>
    <property type="match status" value="1"/>
</dbReference>
<evidence type="ECO:0000259" key="1">
    <source>
        <dbReference type="Pfam" id="PF20700"/>
    </source>
</evidence>
<evidence type="ECO:0000313" key="2">
    <source>
        <dbReference type="EMBL" id="WAR31979.1"/>
    </source>
</evidence>
<gene>
    <name evidence="2" type="ORF">MAR_034521</name>
</gene>
<accession>A0ABY7GEJ9</accession>
<organism evidence="2 3">
    <name type="scientific">Mya arenaria</name>
    <name type="common">Soft-shell clam</name>
    <dbReference type="NCBI Taxonomy" id="6604"/>
    <lineage>
        <taxon>Eukaryota</taxon>
        <taxon>Metazoa</taxon>
        <taxon>Spiralia</taxon>
        <taxon>Lophotrochozoa</taxon>
        <taxon>Mollusca</taxon>
        <taxon>Bivalvia</taxon>
        <taxon>Autobranchia</taxon>
        <taxon>Heteroconchia</taxon>
        <taxon>Euheterodonta</taxon>
        <taxon>Imparidentia</taxon>
        <taxon>Neoheterodontei</taxon>
        <taxon>Myida</taxon>
        <taxon>Myoidea</taxon>
        <taxon>Myidae</taxon>
        <taxon>Mya</taxon>
    </lineage>
</organism>
<dbReference type="InterPro" id="IPR049012">
    <property type="entry name" value="Mutator_transp_dom"/>
</dbReference>
<proteinExistence type="predicted"/>
<dbReference type="EMBL" id="CP111028">
    <property type="protein sequence ID" value="WAR31979.1"/>
    <property type="molecule type" value="Genomic_DNA"/>
</dbReference>
<name>A0ABY7GEJ9_MYAAR</name>
<feature type="domain" description="Mutator-like transposase" evidence="1">
    <location>
        <begin position="4"/>
        <end position="121"/>
    </location>
</feature>
<reference evidence="2" key="1">
    <citation type="submission" date="2022-11" db="EMBL/GenBank/DDBJ databases">
        <title>Centuries of genome instability and evolution in soft-shell clam transmissible cancer (bioRxiv).</title>
        <authorList>
            <person name="Hart S.F.M."/>
            <person name="Yonemitsu M.A."/>
            <person name="Giersch R.M."/>
            <person name="Beal B.F."/>
            <person name="Arriagada G."/>
            <person name="Davis B.W."/>
            <person name="Ostrander E.A."/>
            <person name="Goff S.P."/>
            <person name="Metzger M.J."/>
        </authorList>
    </citation>
    <scope>NUCLEOTIDE SEQUENCE</scope>
    <source>
        <strain evidence="2">MELC-2E11</strain>
        <tissue evidence="2">Siphon/mantle</tissue>
    </source>
</reference>
<evidence type="ECO:0000313" key="3">
    <source>
        <dbReference type="Proteomes" id="UP001164746"/>
    </source>
</evidence>
<sequence length="302" mass="34269">MRNDKHEGVPAITVVCDDGWSKCTLKHTYNALGGVAVMIGSESKILLHIGIRKKQCIICSAAANKNVAPKKHDCYRNKSSTSQSMESDIILEGRERTWVRYMRMIADGDSSVNLKIVECVPKNLVIKGKEKLNSKYIVRITTAIRCAIRMRSQEQNAKQLKQDITNSSFHQHDFWKEPSENDMESARVAAKLAFKIDDLKFIIRDVSVNIKNIGAEKNDRLIGNLTTNLAENWMAIRAKFDGGKQIYRCQRCSWGLWGALRKPLGPAWSPMVFQEVTGCEPGSYFFNNARHPEKKISFMQEI</sequence>
<keyword evidence="3" id="KW-1185">Reference proteome</keyword>